<keyword evidence="3" id="KW-1185">Reference proteome</keyword>
<evidence type="ECO:0000313" key="2">
    <source>
        <dbReference type="EMBL" id="KAK3273763.1"/>
    </source>
</evidence>
<dbReference type="AlphaFoldDB" id="A0AAE0G962"/>
<proteinExistence type="predicted"/>
<accession>A0AAE0G962</accession>
<feature type="compositionally biased region" description="Basic and acidic residues" evidence="1">
    <location>
        <begin position="102"/>
        <end position="112"/>
    </location>
</feature>
<evidence type="ECO:0000256" key="1">
    <source>
        <dbReference type="SAM" id="MobiDB-lite"/>
    </source>
</evidence>
<comment type="caution">
    <text evidence="2">The sequence shown here is derived from an EMBL/GenBank/DDBJ whole genome shotgun (WGS) entry which is preliminary data.</text>
</comment>
<gene>
    <name evidence="2" type="ORF">CYMTET_18013</name>
</gene>
<feature type="region of interest" description="Disordered" evidence="1">
    <location>
        <begin position="102"/>
        <end position="122"/>
    </location>
</feature>
<organism evidence="2 3">
    <name type="scientific">Cymbomonas tetramitiformis</name>
    <dbReference type="NCBI Taxonomy" id="36881"/>
    <lineage>
        <taxon>Eukaryota</taxon>
        <taxon>Viridiplantae</taxon>
        <taxon>Chlorophyta</taxon>
        <taxon>Pyramimonadophyceae</taxon>
        <taxon>Pyramimonadales</taxon>
        <taxon>Pyramimonadaceae</taxon>
        <taxon>Cymbomonas</taxon>
    </lineage>
</organism>
<reference evidence="2 3" key="1">
    <citation type="journal article" date="2015" name="Genome Biol. Evol.">
        <title>Comparative Genomics of a Bacterivorous Green Alga Reveals Evolutionary Causalities and Consequences of Phago-Mixotrophic Mode of Nutrition.</title>
        <authorList>
            <person name="Burns J.A."/>
            <person name="Paasch A."/>
            <person name="Narechania A."/>
            <person name="Kim E."/>
        </authorList>
    </citation>
    <scope>NUCLEOTIDE SEQUENCE [LARGE SCALE GENOMIC DNA]</scope>
    <source>
        <strain evidence="2 3">PLY_AMNH</strain>
    </source>
</reference>
<protein>
    <submittedName>
        <fullName evidence="2">Uncharacterized protein</fullName>
    </submittedName>
</protein>
<evidence type="ECO:0000313" key="3">
    <source>
        <dbReference type="Proteomes" id="UP001190700"/>
    </source>
</evidence>
<name>A0AAE0G962_9CHLO</name>
<dbReference type="EMBL" id="LGRX02008274">
    <property type="protein sequence ID" value="KAK3273763.1"/>
    <property type="molecule type" value="Genomic_DNA"/>
</dbReference>
<sequence length="122" mass="13418">MFAAKDVKADQARLEGVRRVKAWLGELLPADEKEEEDGGTAPDGEETTVIVNQLACKEDGCPDVELVMTLLRCKPRPKLVFKVYKAAAELTKDEVGAAMQKALDEEQGKEQQIDTCCGQDHN</sequence>
<dbReference type="Proteomes" id="UP001190700">
    <property type="component" value="Unassembled WGS sequence"/>
</dbReference>